<dbReference type="Proteomes" id="UP000243140">
    <property type="component" value="Unassembled WGS sequence"/>
</dbReference>
<dbReference type="EMBL" id="MVHV01000005">
    <property type="protein sequence ID" value="ORA84150.1"/>
    <property type="molecule type" value="Genomic_DNA"/>
</dbReference>
<organism evidence="2 3">
    <name type="scientific">Mycobacterium malmoense</name>
    <dbReference type="NCBI Taxonomy" id="1780"/>
    <lineage>
        <taxon>Bacteria</taxon>
        <taxon>Bacillati</taxon>
        <taxon>Actinomycetota</taxon>
        <taxon>Actinomycetes</taxon>
        <taxon>Mycobacteriales</taxon>
        <taxon>Mycobacteriaceae</taxon>
        <taxon>Mycobacterium</taxon>
    </lineage>
</organism>
<evidence type="ECO:0000313" key="2">
    <source>
        <dbReference type="EMBL" id="ORA84150.1"/>
    </source>
</evidence>
<accession>A0ABX3SWS0</accession>
<gene>
    <name evidence="2" type="ORF">BST29_06505</name>
</gene>
<reference evidence="2 3" key="1">
    <citation type="submission" date="2017-02" db="EMBL/GenBank/DDBJ databases">
        <title>The new phylogeny of genus Mycobacterium.</title>
        <authorList>
            <person name="Tortoli E."/>
            <person name="Trovato A."/>
            <person name="Cirillo D.M."/>
        </authorList>
    </citation>
    <scope>NUCLEOTIDE SEQUENCE [LARGE SCALE GENOMIC DNA]</scope>
    <source>
        <strain evidence="2 3">IP1130001</strain>
    </source>
</reference>
<sequence>MGLRGAGRSRRWRAAIAIAAASSLFIALIAGSPLRPKYSAATLPEPVAWSHRATDATTDAIAHAGQVQLHANSTCTSHGARGSSWGSAPTNKKPFKSMWMTHDRPPTWTRISPQSLGSPLPISFTTSEFHPGGPQAVAPPAAPVDQDILTQLCVARR</sequence>
<proteinExistence type="predicted"/>
<evidence type="ECO:0000256" key="1">
    <source>
        <dbReference type="SAM" id="MobiDB-lite"/>
    </source>
</evidence>
<evidence type="ECO:0000313" key="3">
    <source>
        <dbReference type="Proteomes" id="UP000243140"/>
    </source>
</evidence>
<name>A0ABX3SWS0_MYCMA</name>
<keyword evidence="3" id="KW-1185">Reference proteome</keyword>
<comment type="caution">
    <text evidence="2">The sequence shown here is derived from an EMBL/GenBank/DDBJ whole genome shotgun (WGS) entry which is preliminary data.</text>
</comment>
<protein>
    <submittedName>
        <fullName evidence="2">Uncharacterized protein</fullName>
    </submittedName>
</protein>
<feature type="region of interest" description="Disordered" evidence="1">
    <location>
        <begin position="74"/>
        <end position="106"/>
    </location>
</feature>